<dbReference type="FunFam" id="3.10.20.90:FF:000073">
    <property type="entry name" value="Polycomb group RING finger protein 3"/>
    <property type="match status" value="1"/>
</dbReference>
<dbReference type="InterPro" id="IPR032443">
    <property type="entry name" value="RAWUL"/>
</dbReference>
<dbReference type="SUPFAM" id="SSF57850">
    <property type="entry name" value="RING/U-box"/>
    <property type="match status" value="1"/>
</dbReference>
<dbReference type="GO" id="GO:0007399">
    <property type="term" value="P:nervous system development"/>
    <property type="evidence" value="ECO:0007669"/>
    <property type="project" value="UniProtKB-ARBA"/>
</dbReference>
<gene>
    <name evidence="13" type="ORF">COCON_G00119650</name>
</gene>
<dbReference type="SMART" id="SM00184">
    <property type="entry name" value="RING"/>
    <property type="match status" value="1"/>
</dbReference>
<dbReference type="InterPro" id="IPR051507">
    <property type="entry name" value="PcG_RING_finger"/>
</dbReference>
<dbReference type="PANTHER" id="PTHR45893">
    <property type="entry name" value="POLYCOMB GROUP RING FINGER PROTEIN"/>
    <property type="match status" value="1"/>
</dbReference>
<dbReference type="Proteomes" id="UP001152803">
    <property type="component" value="Unassembled WGS sequence"/>
</dbReference>
<evidence type="ECO:0000256" key="1">
    <source>
        <dbReference type="ARBA" id="ARBA00004123"/>
    </source>
</evidence>
<keyword evidence="14" id="KW-1185">Reference proteome</keyword>
<keyword evidence="5" id="KW-0862">Zinc</keyword>
<evidence type="ECO:0000259" key="12">
    <source>
        <dbReference type="PROSITE" id="PS50089"/>
    </source>
</evidence>
<evidence type="ECO:0000256" key="3">
    <source>
        <dbReference type="ARBA" id="ARBA00022723"/>
    </source>
</evidence>
<dbReference type="PROSITE" id="PS00518">
    <property type="entry name" value="ZF_RING_1"/>
    <property type="match status" value="1"/>
</dbReference>
<evidence type="ECO:0000256" key="10">
    <source>
        <dbReference type="PROSITE-ProRule" id="PRU00175"/>
    </source>
</evidence>
<dbReference type="OrthoDB" id="1305878at2759"/>
<evidence type="ECO:0000313" key="14">
    <source>
        <dbReference type="Proteomes" id="UP001152803"/>
    </source>
</evidence>
<dbReference type="GO" id="GO:0031519">
    <property type="term" value="C:PcG protein complex"/>
    <property type="evidence" value="ECO:0007669"/>
    <property type="project" value="UniProtKB-ARBA"/>
</dbReference>
<evidence type="ECO:0000256" key="8">
    <source>
        <dbReference type="ARBA" id="ARBA00023242"/>
    </source>
</evidence>
<dbReference type="PROSITE" id="PS50089">
    <property type="entry name" value="ZF_RING_2"/>
    <property type="match status" value="1"/>
</dbReference>
<keyword evidence="2" id="KW-0678">Repressor</keyword>
<evidence type="ECO:0000256" key="7">
    <source>
        <dbReference type="ARBA" id="ARBA00023163"/>
    </source>
</evidence>
<keyword evidence="8" id="KW-0539">Nucleus</keyword>
<reference evidence="13" key="1">
    <citation type="journal article" date="2023" name="Science">
        <title>Genome structures resolve the early diversification of teleost fishes.</title>
        <authorList>
            <person name="Parey E."/>
            <person name="Louis A."/>
            <person name="Montfort J."/>
            <person name="Bouchez O."/>
            <person name="Roques C."/>
            <person name="Iampietro C."/>
            <person name="Lluch J."/>
            <person name="Castinel A."/>
            <person name="Donnadieu C."/>
            <person name="Desvignes T."/>
            <person name="Floi Bucao C."/>
            <person name="Jouanno E."/>
            <person name="Wen M."/>
            <person name="Mejri S."/>
            <person name="Dirks R."/>
            <person name="Jansen H."/>
            <person name="Henkel C."/>
            <person name="Chen W.J."/>
            <person name="Zahm M."/>
            <person name="Cabau C."/>
            <person name="Klopp C."/>
            <person name="Thompson A.W."/>
            <person name="Robinson-Rechavi M."/>
            <person name="Braasch I."/>
            <person name="Lecointre G."/>
            <person name="Bobe J."/>
            <person name="Postlethwait J.H."/>
            <person name="Berthelot C."/>
            <person name="Roest Crollius H."/>
            <person name="Guiguen Y."/>
        </authorList>
    </citation>
    <scope>NUCLEOTIDE SEQUENCE</scope>
    <source>
        <strain evidence="13">Concon-B</strain>
    </source>
</reference>
<dbReference type="InterPro" id="IPR017907">
    <property type="entry name" value="Znf_RING_CS"/>
</dbReference>
<evidence type="ECO:0000256" key="11">
    <source>
        <dbReference type="SAM" id="MobiDB-lite"/>
    </source>
</evidence>
<dbReference type="CDD" id="cd16735">
    <property type="entry name" value="RING-HC_PCGF3"/>
    <property type="match status" value="1"/>
</dbReference>
<dbReference type="GO" id="GO:0008270">
    <property type="term" value="F:zinc ion binding"/>
    <property type="evidence" value="ECO:0007669"/>
    <property type="project" value="UniProtKB-KW"/>
</dbReference>
<organism evidence="13 14">
    <name type="scientific">Conger conger</name>
    <name type="common">Conger eel</name>
    <name type="synonym">Muraena conger</name>
    <dbReference type="NCBI Taxonomy" id="82655"/>
    <lineage>
        <taxon>Eukaryota</taxon>
        <taxon>Metazoa</taxon>
        <taxon>Chordata</taxon>
        <taxon>Craniata</taxon>
        <taxon>Vertebrata</taxon>
        <taxon>Euteleostomi</taxon>
        <taxon>Actinopterygii</taxon>
        <taxon>Neopterygii</taxon>
        <taxon>Teleostei</taxon>
        <taxon>Anguilliformes</taxon>
        <taxon>Congridae</taxon>
        <taxon>Conger</taxon>
    </lineage>
</organism>
<dbReference type="EMBL" id="JAFJMO010000008">
    <property type="protein sequence ID" value="KAJ8269358.1"/>
    <property type="molecule type" value="Genomic_DNA"/>
</dbReference>
<dbReference type="Pfam" id="PF16207">
    <property type="entry name" value="RAWUL"/>
    <property type="match status" value="1"/>
</dbReference>
<accession>A0A9Q1DGQ6</accession>
<name>A0A9Q1DGQ6_CONCO</name>
<dbReference type="AlphaFoldDB" id="A0A9Q1DGQ6"/>
<dbReference type="CDD" id="cd17083">
    <property type="entry name" value="RAWUL_PCGF3"/>
    <property type="match status" value="1"/>
</dbReference>
<dbReference type="InterPro" id="IPR001841">
    <property type="entry name" value="Znf_RING"/>
</dbReference>
<sequence length="343" mass="38777">MALSRHGPSSCLLSEGTSFPAAARPASCPRAASGLEQQGLCGDGPARAVLHRWSASHLRLGAPACRRPVHDAELTAHTPAQKSRGSRIVHGEVMAALGNPDMLTRKIKLWDINAHITCRLCEGYLIDATTVTECLHTFCRSCLVKYLEENNTCPTCRIVIHQSHPLQYIGHDRTMQDIVYKLVPGLQEEEMKKQRDFYQKLGMEVPGDVKGELCNVKTHLDPQRNGEVKTEDTTSKETAEEKQEEENDYHRSDEQVSICLECNSSKLRGLKRKWIRCSAQATVLHLKKFIAKKLNLTSFNELDILCNEEILGKDHTLKFVVVTRWRFKKSPLLLHYRPKMDLL</sequence>
<comment type="subcellular location">
    <subcellularLocation>
        <location evidence="1">Nucleus</location>
    </subcellularLocation>
</comment>
<dbReference type="Gene3D" id="3.30.40.10">
    <property type="entry name" value="Zinc/RING finger domain, C3HC4 (zinc finger)"/>
    <property type="match status" value="1"/>
</dbReference>
<evidence type="ECO:0000256" key="4">
    <source>
        <dbReference type="ARBA" id="ARBA00022771"/>
    </source>
</evidence>
<evidence type="ECO:0000256" key="2">
    <source>
        <dbReference type="ARBA" id="ARBA00022491"/>
    </source>
</evidence>
<comment type="caution">
    <text evidence="13">The sequence shown here is derived from an EMBL/GenBank/DDBJ whole genome shotgun (WGS) entry which is preliminary data.</text>
</comment>
<keyword evidence="4 10" id="KW-0863">Zinc-finger</keyword>
<evidence type="ECO:0000256" key="5">
    <source>
        <dbReference type="ARBA" id="ARBA00022833"/>
    </source>
</evidence>
<keyword evidence="7" id="KW-0804">Transcription</keyword>
<protein>
    <recommendedName>
        <fullName evidence="9">Polycomb group RING finger protein 3</fullName>
    </recommendedName>
</protein>
<dbReference type="Pfam" id="PF13923">
    <property type="entry name" value="zf-C3HC4_2"/>
    <property type="match status" value="1"/>
</dbReference>
<dbReference type="Gene3D" id="3.10.20.90">
    <property type="entry name" value="Phosphatidylinositol 3-kinase Catalytic Subunit, Chain A, domain 1"/>
    <property type="match status" value="1"/>
</dbReference>
<evidence type="ECO:0000313" key="13">
    <source>
        <dbReference type="EMBL" id="KAJ8269358.1"/>
    </source>
</evidence>
<keyword evidence="6" id="KW-0805">Transcription regulation</keyword>
<dbReference type="FunFam" id="3.30.40.10:FF:000033">
    <property type="entry name" value="Polycomb group RING finger protein 3"/>
    <property type="match status" value="1"/>
</dbReference>
<evidence type="ECO:0000256" key="6">
    <source>
        <dbReference type="ARBA" id="ARBA00023015"/>
    </source>
</evidence>
<feature type="region of interest" description="Disordered" evidence="11">
    <location>
        <begin position="222"/>
        <end position="250"/>
    </location>
</feature>
<feature type="compositionally biased region" description="Basic and acidic residues" evidence="11">
    <location>
        <begin position="222"/>
        <end position="241"/>
    </location>
</feature>
<feature type="domain" description="RING-type" evidence="12">
    <location>
        <begin position="118"/>
        <end position="157"/>
    </location>
</feature>
<keyword evidence="3" id="KW-0479">Metal-binding</keyword>
<evidence type="ECO:0000256" key="9">
    <source>
        <dbReference type="ARBA" id="ARBA00072766"/>
    </source>
</evidence>
<proteinExistence type="predicted"/>
<dbReference type="InterPro" id="IPR013083">
    <property type="entry name" value="Znf_RING/FYVE/PHD"/>
</dbReference>